<dbReference type="AlphaFoldDB" id="B3PKY6"/>
<dbReference type="Proteomes" id="UP000001036">
    <property type="component" value="Chromosome"/>
</dbReference>
<dbReference type="EMBL" id="CP000934">
    <property type="protein sequence ID" value="ACE86108.1"/>
    <property type="molecule type" value="Genomic_DNA"/>
</dbReference>
<reference evidence="1 2" key="1">
    <citation type="journal article" date="2008" name="J. Bacteriol.">
        <title>Insights into plant cell wall degradation from the genome sequence of the soil bacterium Cellvibrio japonicus.</title>
        <authorList>
            <person name="Deboy R.T."/>
            <person name="Mongodin E.F."/>
            <person name="Fouts D.E."/>
            <person name="Tailford L.E."/>
            <person name="Khouri H."/>
            <person name="Emerson J.B."/>
            <person name="Mohamoud Y."/>
            <person name="Watkins K."/>
            <person name="Henrissat B."/>
            <person name="Gilbert H.J."/>
            <person name="Nelson K.E."/>
        </authorList>
    </citation>
    <scope>NUCLEOTIDE SEQUENCE [LARGE SCALE GENOMIC DNA]</scope>
    <source>
        <strain evidence="1 2">Ueda107</strain>
    </source>
</reference>
<accession>B3PKY6</accession>
<organism evidence="1 2">
    <name type="scientific">Cellvibrio japonicus (strain Ueda107)</name>
    <name type="common">Pseudomonas fluorescens subsp. cellulosa</name>
    <dbReference type="NCBI Taxonomy" id="498211"/>
    <lineage>
        <taxon>Bacteria</taxon>
        <taxon>Pseudomonadati</taxon>
        <taxon>Pseudomonadota</taxon>
        <taxon>Gammaproteobacteria</taxon>
        <taxon>Cellvibrionales</taxon>
        <taxon>Cellvibrionaceae</taxon>
        <taxon>Cellvibrio</taxon>
    </lineage>
</organism>
<name>B3PKY6_CELJU</name>
<keyword evidence="2" id="KW-1185">Reference proteome</keyword>
<evidence type="ECO:0000313" key="1">
    <source>
        <dbReference type="EMBL" id="ACE86108.1"/>
    </source>
</evidence>
<dbReference type="STRING" id="498211.CJA_2498"/>
<dbReference type="RefSeq" id="WP_012488096.1">
    <property type="nucleotide sequence ID" value="NC_010995.1"/>
</dbReference>
<dbReference type="SUPFAM" id="SSF49899">
    <property type="entry name" value="Concanavalin A-like lectins/glucanases"/>
    <property type="match status" value="1"/>
</dbReference>
<dbReference type="eggNOG" id="COG4948">
    <property type="taxonomic scope" value="Bacteria"/>
</dbReference>
<protein>
    <submittedName>
        <fullName evidence="1">Uncharacterized protein</fullName>
    </submittedName>
</protein>
<dbReference type="HOGENOM" id="CLU_346380_0_0_6"/>
<proteinExistence type="predicted"/>
<dbReference type="KEGG" id="cja:CJA_2498"/>
<dbReference type="OrthoDB" id="6740080at2"/>
<dbReference type="InterPro" id="IPR013320">
    <property type="entry name" value="ConA-like_dom_sf"/>
</dbReference>
<dbReference type="Gene3D" id="2.60.120.200">
    <property type="match status" value="1"/>
</dbReference>
<gene>
    <name evidence="1" type="ordered locus">CJA_2498</name>
</gene>
<evidence type="ECO:0000313" key="2">
    <source>
        <dbReference type="Proteomes" id="UP000001036"/>
    </source>
</evidence>
<sequence>MRTSVKRQAFSVNYANPEERDLEVANAAVIGDRAGNGTFTYDRFDGVGVNVPYETAASIQVKGSVGEPITVTLGDSHDPNLAPIAAYFFNQIDDNTLDDDGGRFPLKGMQVSPQQNARLGAGTSMAFNPGTSKAWGDGVSALGLAQNTGFTLEVYPKGEVGGDLVNLGQGGQRLSYSGMRFSYRVRTTEGDFTVTSNPIFPARWYQVSARYQGGKLELWVNDQRYETPASGAVDYLWSGNSSGNDDPEANHDLVIAGAFNGYLDNLKWYNWASSPVLTFADGSTQTTVTLVEELETLSLRSTGKLHEHGGQISLHRVAVHTDKVHQYASLISLQAFEVMAGMHSEGTPLDLQTVALPLNFLFPQAHAGFWGGVMSVVGFFLPVQELGIVLQQLAYAVTDPDKFEGDTFIVNLIIAATYLPPGRVLQPFAKSLGVLFKTLKGINPKFLKYFGGMFSGVISRAKKGQFDILWHMIPFFIVIAEMYNDPEARKGLEFMFRTVDSGEDILSWVEYLALPAEGWDGEGEIPEVALFEPQQPALPLGWMMSQAHAGVTGTVVRISGRAFGKALATVATRVSSAEAKALPDAIKVIKESLKGADAKDFVKYLHSPSTLKAAVTLNLKAGQRSLVSFVRNKGNMRYSTPVVLATIAYLGWEMTCGALINPQDEPDPDETLTQADLKCDNKGLNPQVSVQVAKKFATAFGDAATGGKWIEEPPDDEESNNLVLSGSGHGAMFHLVQTAYFQLQHRYASGDPVKFLEKQRWVTIQNRESMEGAIDELCKKGSTSGCIAAFRRNVDIVLGEGDVKKENGQYRAKAR</sequence>